<dbReference type="InterPro" id="IPR043502">
    <property type="entry name" value="DNA/RNA_pol_sf"/>
</dbReference>
<dbReference type="GO" id="GO:0004190">
    <property type="term" value="F:aspartic-type endopeptidase activity"/>
    <property type="evidence" value="ECO:0007669"/>
    <property type="project" value="UniProtKB-KW"/>
</dbReference>
<comment type="caution">
    <text evidence="7">The sequence shown here is derived from an EMBL/GenBank/DDBJ whole genome shotgun (WGS) entry which is preliminary data.</text>
</comment>
<accession>A0A2B4S417</accession>
<dbReference type="EMBL" id="LSMT01000205">
    <property type="protein sequence ID" value="PFX23520.1"/>
    <property type="molecule type" value="Genomic_DNA"/>
</dbReference>
<dbReference type="CDD" id="cd01647">
    <property type="entry name" value="RT_LTR"/>
    <property type="match status" value="1"/>
</dbReference>
<dbReference type="Pfam" id="PF17919">
    <property type="entry name" value="RT_RNaseH_2"/>
    <property type="match status" value="1"/>
</dbReference>
<dbReference type="GO" id="GO:0008270">
    <property type="term" value="F:zinc ion binding"/>
    <property type="evidence" value="ECO:0007669"/>
    <property type="project" value="InterPro"/>
</dbReference>
<dbReference type="GO" id="GO:0003677">
    <property type="term" value="F:DNA binding"/>
    <property type="evidence" value="ECO:0007669"/>
    <property type="project" value="UniProtKB-KW"/>
</dbReference>
<sequence length="907" mass="102138">MACLLAVMGPSTYGILRNLVYLEKPKDKSLDKISNILEERFTEKKVEIAERFRFYTAMQESETIAQFVSRLKKLARYCNFGDKLNDMIRDRLVCGIKDRNTQKKLLVESGLTREKAIKVAIADEAANKDVAGLAKARGLVPTNEVHRMNATPSKPLKPKTNKEDNPLGEPKCKHCGKRNHPAEKCKFKRAACHKCNKQGHIAPVCKSSKKSQVHAVEEKLSESKENTNEEFDDYSYLYNIQGGSENPIVIEIEIENQQFCMEIDTGSGKSIIGENLYKDKFSNLPLKQSPLTFVTHTKKEINPLGYVDVEVQYGILQRHDSLFNGQLGKLNGIEAKLNLKAGATPVFHKARLVLFTKKSKISGKLNLLESQGIIEKVPYSEWAAPIVAVDKPDGGIKICRDFKVTVNPELEVHKYPLPRIDEIFSNIAGGEKISKLDLSHAFLQIEVAEKCRPLLTVNTHQGLYQYKRVVYGIASAPALWQKAMNQVLQGIPGTQCYIDDIIVTGKNDQEHCKNFDKAMTRLEGAGLKLSKLNKTKCEFMKNEIEYCGHVINKEDTPWHWTKEQEATFTKVKSMVTSDTVLTHYNPDKELRLATDASAYDIGCVLSHVTPDGSERPIAFASRTLNDTEKVYPQLQKEALSIVWGVKKFQSEEFENFLKMNGIQHLTSAPYHPRTNGLAERFVRVMKEALKSNKGSTSLRYKLDTFLMKYRNCPHTTTGNSPAVMVMGHPLRCSMDLLNADITSTVEKSFVTAPSSKQMRHFNLGTPVLARNYGKGNLWSKGVVSKQTGPVSYQVQVSTSTWRRHLDQLIRSELPITGSTPVTMTTNEPQVSEENYQESQINAPLTVDTPDVNSSQVISESQNRTPDDVKSNENSNTQAPVRQDSELRESRPMRNRKSPVWMKDYVAK</sequence>
<evidence type="ECO:0000256" key="3">
    <source>
        <dbReference type="ARBA" id="ARBA00023125"/>
    </source>
</evidence>
<dbReference type="Gene3D" id="3.30.70.270">
    <property type="match status" value="1"/>
</dbReference>
<keyword evidence="1" id="KW-0645">Protease</keyword>
<protein>
    <submittedName>
        <fullName evidence="7">Uncharacterized protein K02A2.6</fullName>
    </submittedName>
</protein>
<dbReference type="OrthoDB" id="5978043at2759"/>
<evidence type="ECO:0000313" key="8">
    <source>
        <dbReference type="Proteomes" id="UP000225706"/>
    </source>
</evidence>
<dbReference type="InterPro" id="IPR036875">
    <property type="entry name" value="Znf_CCHC_sf"/>
</dbReference>
<dbReference type="InterPro" id="IPR012337">
    <property type="entry name" value="RNaseH-like_sf"/>
</dbReference>
<feature type="compositionally biased region" description="Polar residues" evidence="5">
    <location>
        <begin position="850"/>
        <end position="863"/>
    </location>
</feature>
<dbReference type="InterPro" id="IPR041577">
    <property type="entry name" value="RT_RNaseH_2"/>
</dbReference>
<dbReference type="Gene3D" id="3.30.420.10">
    <property type="entry name" value="Ribonuclease H-like superfamily/Ribonuclease H"/>
    <property type="match status" value="1"/>
</dbReference>
<name>A0A2B4S417_STYPI</name>
<dbReference type="SUPFAM" id="SSF56672">
    <property type="entry name" value="DNA/RNA polymerases"/>
    <property type="match status" value="1"/>
</dbReference>
<dbReference type="Pfam" id="PF00078">
    <property type="entry name" value="RVT_1"/>
    <property type="match status" value="1"/>
</dbReference>
<evidence type="ECO:0000256" key="4">
    <source>
        <dbReference type="ARBA" id="ARBA00023268"/>
    </source>
</evidence>
<keyword evidence="4" id="KW-0511">Multifunctional enzyme</keyword>
<evidence type="ECO:0000256" key="2">
    <source>
        <dbReference type="ARBA" id="ARBA00022750"/>
    </source>
</evidence>
<evidence type="ECO:0000256" key="1">
    <source>
        <dbReference type="ARBA" id="ARBA00022670"/>
    </source>
</evidence>
<feature type="compositionally biased region" description="Polar residues" evidence="5">
    <location>
        <begin position="816"/>
        <end position="842"/>
    </location>
</feature>
<dbReference type="SUPFAM" id="SSF53098">
    <property type="entry name" value="Ribonuclease H-like"/>
    <property type="match status" value="1"/>
</dbReference>
<dbReference type="InterPro" id="IPR050951">
    <property type="entry name" value="Retrovirus_Pol_polyprotein"/>
</dbReference>
<dbReference type="AlphaFoldDB" id="A0A2B4S417"/>
<dbReference type="STRING" id="50429.A0A2B4S417"/>
<feature type="compositionally biased region" description="Basic and acidic residues" evidence="5">
    <location>
        <begin position="882"/>
        <end position="891"/>
    </location>
</feature>
<evidence type="ECO:0000259" key="6">
    <source>
        <dbReference type="PROSITE" id="PS50994"/>
    </source>
</evidence>
<dbReference type="PANTHER" id="PTHR37984:SF5">
    <property type="entry name" value="PROTEIN NYNRIN-LIKE"/>
    <property type="match status" value="1"/>
</dbReference>
<feature type="domain" description="Integrase catalytic" evidence="6">
    <location>
        <begin position="553"/>
        <end position="729"/>
    </location>
</feature>
<evidence type="ECO:0000313" key="7">
    <source>
        <dbReference type="EMBL" id="PFX23520.1"/>
    </source>
</evidence>
<keyword evidence="2" id="KW-0378">Hydrolase</keyword>
<dbReference type="InterPro" id="IPR043128">
    <property type="entry name" value="Rev_trsase/Diguanyl_cyclase"/>
</dbReference>
<dbReference type="Gene3D" id="3.10.10.10">
    <property type="entry name" value="HIV Type 1 Reverse Transcriptase, subunit A, domain 1"/>
    <property type="match status" value="1"/>
</dbReference>
<dbReference type="InterPro" id="IPR001878">
    <property type="entry name" value="Znf_CCHC"/>
</dbReference>
<keyword evidence="2" id="KW-0064">Aspartyl protease</keyword>
<evidence type="ECO:0000256" key="5">
    <source>
        <dbReference type="SAM" id="MobiDB-lite"/>
    </source>
</evidence>
<dbReference type="FunFam" id="3.10.20.370:FF:000001">
    <property type="entry name" value="Retrovirus-related Pol polyprotein from transposon 17.6-like protein"/>
    <property type="match status" value="1"/>
</dbReference>
<dbReference type="GO" id="GO:0006508">
    <property type="term" value="P:proteolysis"/>
    <property type="evidence" value="ECO:0007669"/>
    <property type="project" value="UniProtKB-KW"/>
</dbReference>
<dbReference type="InterPro" id="IPR036397">
    <property type="entry name" value="RNaseH_sf"/>
</dbReference>
<organism evidence="7 8">
    <name type="scientific">Stylophora pistillata</name>
    <name type="common">Smooth cauliflower coral</name>
    <dbReference type="NCBI Taxonomy" id="50429"/>
    <lineage>
        <taxon>Eukaryota</taxon>
        <taxon>Metazoa</taxon>
        <taxon>Cnidaria</taxon>
        <taxon>Anthozoa</taxon>
        <taxon>Hexacorallia</taxon>
        <taxon>Scleractinia</taxon>
        <taxon>Astrocoeniina</taxon>
        <taxon>Pocilloporidae</taxon>
        <taxon>Stylophora</taxon>
    </lineage>
</organism>
<dbReference type="Proteomes" id="UP000225706">
    <property type="component" value="Unassembled WGS sequence"/>
</dbReference>
<dbReference type="InterPro" id="IPR001584">
    <property type="entry name" value="Integrase_cat-core"/>
</dbReference>
<keyword evidence="3" id="KW-0238">DNA-binding</keyword>
<dbReference type="Gene3D" id="4.10.60.10">
    <property type="entry name" value="Zinc finger, CCHC-type"/>
    <property type="match status" value="1"/>
</dbReference>
<proteinExistence type="predicted"/>
<dbReference type="GO" id="GO:0015074">
    <property type="term" value="P:DNA integration"/>
    <property type="evidence" value="ECO:0007669"/>
    <property type="project" value="InterPro"/>
</dbReference>
<dbReference type="SUPFAM" id="SSF57756">
    <property type="entry name" value="Retrovirus zinc finger-like domains"/>
    <property type="match status" value="1"/>
</dbReference>
<gene>
    <name evidence="7" type="primary">K02A2.6</name>
    <name evidence="7" type="ORF">AWC38_SpisGene11921</name>
</gene>
<dbReference type="PROSITE" id="PS50994">
    <property type="entry name" value="INTEGRASE"/>
    <property type="match status" value="1"/>
</dbReference>
<dbReference type="SMART" id="SM00343">
    <property type="entry name" value="ZnF_C2HC"/>
    <property type="match status" value="2"/>
</dbReference>
<feature type="region of interest" description="Disordered" evidence="5">
    <location>
        <begin position="816"/>
        <end position="907"/>
    </location>
</feature>
<dbReference type="InterPro" id="IPR000477">
    <property type="entry name" value="RT_dom"/>
</dbReference>
<keyword evidence="8" id="KW-1185">Reference proteome</keyword>
<reference evidence="8" key="1">
    <citation type="journal article" date="2017" name="bioRxiv">
        <title>Comparative analysis of the genomes of Stylophora pistillata and Acropora digitifera provides evidence for extensive differences between species of corals.</title>
        <authorList>
            <person name="Voolstra C.R."/>
            <person name="Li Y."/>
            <person name="Liew Y.J."/>
            <person name="Baumgarten S."/>
            <person name="Zoccola D."/>
            <person name="Flot J.-F."/>
            <person name="Tambutte S."/>
            <person name="Allemand D."/>
            <person name="Aranda M."/>
        </authorList>
    </citation>
    <scope>NUCLEOTIDE SEQUENCE [LARGE SCALE GENOMIC DNA]</scope>
</reference>
<dbReference type="PANTHER" id="PTHR37984">
    <property type="entry name" value="PROTEIN CBG26694"/>
    <property type="match status" value="1"/>
</dbReference>